<gene>
    <name evidence="1" type="ORF">BDN70DRAFT_872126</name>
</gene>
<dbReference type="Gene3D" id="1.20.1280.50">
    <property type="match status" value="1"/>
</dbReference>
<protein>
    <recommendedName>
        <fullName evidence="3">F-box domain-containing protein</fullName>
    </recommendedName>
</protein>
<organism evidence="1 2">
    <name type="scientific">Pholiota conissans</name>
    <dbReference type="NCBI Taxonomy" id="109636"/>
    <lineage>
        <taxon>Eukaryota</taxon>
        <taxon>Fungi</taxon>
        <taxon>Dikarya</taxon>
        <taxon>Basidiomycota</taxon>
        <taxon>Agaricomycotina</taxon>
        <taxon>Agaricomycetes</taxon>
        <taxon>Agaricomycetidae</taxon>
        <taxon>Agaricales</taxon>
        <taxon>Agaricineae</taxon>
        <taxon>Strophariaceae</taxon>
        <taxon>Pholiota</taxon>
    </lineage>
</organism>
<proteinExistence type="predicted"/>
<evidence type="ECO:0000313" key="1">
    <source>
        <dbReference type="EMBL" id="KAF9484859.1"/>
    </source>
</evidence>
<accession>A0A9P5ZEA2</accession>
<dbReference type="AlphaFoldDB" id="A0A9P5ZEA2"/>
<evidence type="ECO:0008006" key="3">
    <source>
        <dbReference type="Google" id="ProtNLM"/>
    </source>
</evidence>
<dbReference type="EMBL" id="MU155140">
    <property type="protein sequence ID" value="KAF9484859.1"/>
    <property type="molecule type" value="Genomic_DNA"/>
</dbReference>
<reference evidence="1" key="1">
    <citation type="submission" date="2020-11" db="EMBL/GenBank/DDBJ databases">
        <authorList>
            <consortium name="DOE Joint Genome Institute"/>
            <person name="Ahrendt S."/>
            <person name="Riley R."/>
            <person name="Andreopoulos W."/>
            <person name="Labutti K."/>
            <person name="Pangilinan J."/>
            <person name="Ruiz-Duenas F.J."/>
            <person name="Barrasa J.M."/>
            <person name="Sanchez-Garcia M."/>
            <person name="Camarero S."/>
            <person name="Miyauchi S."/>
            <person name="Serrano A."/>
            <person name="Linde D."/>
            <person name="Babiker R."/>
            <person name="Drula E."/>
            <person name="Ayuso-Fernandez I."/>
            <person name="Pacheco R."/>
            <person name="Padilla G."/>
            <person name="Ferreira P."/>
            <person name="Barriuso J."/>
            <person name="Kellner H."/>
            <person name="Castanera R."/>
            <person name="Alfaro M."/>
            <person name="Ramirez L."/>
            <person name="Pisabarro A.G."/>
            <person name="Kuo A."/>
            <person name="Tritt A."/>
            <person name="Lipzen A."/>
            <person name="He G."/>
            <person name="Yan M."/>
            <person name="Ng V."/>
            <person name="Cullen D."/>
            <person name="Martin F."/>
            <person name="Rosso M.-N."/>
            <person name="Henrissat B."/>
            <person name="Hibbett D."/>
            <person name="Martinez A.T."/>
            <person name="Grigoriev I.V."/>
        </authorList>
    </citation>
    <scope>NUCLEOTIDE SEQUENCE</scope>
    <source>
        <strain evidence="1">CIRM-BRFM 674</strain>
    </source>
</reference>
<dbReference type="PANTHER" id="PTHR38926:SF5">
    <property type="entry name" value="F-BOX AND LEUCINE-RICH REPEAT PROTEIN 6"/>
    <property type="match status" value="1"/>
</dbReference>
<dbReference type="PANTHER" id="PTHR38926">
    <property type="entry name" value="F-BOX DOMAIN CONTAINING PROTEIN, EXPRESSED"/>
    <property type="match status" value="1"/>
</dbReference>
<dbReference type="Proteomes" id="UP000807469">
    <property type="component" value="Unassembled WGS sequence"/>
</dbReference>
<name>A0A9P5ZEA2_9AGAR</name>
<sequence>MVDRRKSQQLRLDWTPLVSALKRNERYLLHAVDHGRAILRLLMWKHHFSPIDTSNAVTWLNTAANLIPPSKPVINGMPHDILARIFSFVVHSDCTTPKDRCWKEILHSSVTSGSSPTTPLILGHVCTSWRSFVHHTPSLWSTIAVQGPLPKHVEVVSFWLARSEKCPLDLRLEQFLWPDPSSYAIAELFVAQAHRWRRISFVLGIEAPFAKMRAGDTPLLEEFRIRLDKWNRTKAHAFIEVLQSSPALHTINWGKSIYGRVPAETPWCQLSNISLQNLELSEPVVNGLSLCTALKVLHLRFMRKATDHNLVITLPYLERLVCERTESYPCMFDSFTLPSLHDLHWVVAFSAADKGAQLGSLINMVDRSGCTLKTVTVNRNTFDLVSTRLSAGVIALHLFDGATNSDLLELIRHPGQCIMPKLQHLFLETCFADDGVLSTVLLSRSPDLKTFRVCLDRSRYINDIITLGWLKKDGMTVDIQEPFCQTQVVSCSVSTADPDPESDVITTLRFPDMETLWT</sequence>
<dbReference type="OrthoDB" id="2998972at2759"/>
<evidence type="ECO:0000313" key="2">
    <source>
        <dbReference type="Proteomes" id="UP000807469"/>
    </source>
</evidence>
<comment type="caution">
    <text evidence="1">The sequence shown here is derived from an EMBL/GenBank/DDBJ whole genome shotgun (WGS) entry which is preliminary data.</text>
</comment>
<keyword evidence="2" id="KW-1185">Reference proteome</keyword>